<name>A0A379YZ31_SERMA</name>
<dbReference type="RefSeq" id="WP_033639576.1">
    <property type="nucleotide sequence ID" value="NZ_CAMKKF010000001.1"/>
</dbReference>
<protein>
    <recommendedName>
        <fullName evidence="3">Transcriptional regulator</fullName>
    </recommendedName>
</protein>
<sequence>MGKVVYEDDNKLLAALARAMVERPKANLHELAKAVGISKATLYRFCKTRELLIERLLQSANHAISKAIHDAGLDDESPLEALRRLSNGVINNQEFMMFLLYNWDPDRPMGIESPTDWYSALDGFFLRGQQLGVFRIDIAAAAMSEFWFSILIGLQDAERRGRVARMGLSTLVESVFLQGVARV</sequence>
<dbReference type="Proteomes" id="UP000254765">
    <property type="component" value="Unassembled WGS sequence"/>
</dbReference>
<dbReference type="SUPFAM" id="SSF46689">
    <property type="entry name" value="Homeodomain-like"/>
    <property type="match status" value="1"/>
</dbReference>
<evidence type="ECO:0000313" key="1">
    <source>
        <dbReference type="EMBL" id="SUI49358.1"/>
    </source>
</evidence>
<evidence type="ECO:0000313" key="2">
    <source>
        <dbReference type="Proteomes" id="UP000254765"/>
    </source>
</evidence>
<gene>
    <name evidence="1" type="ORF">NCTC10211_02365</name>
</gene>
<organism evidence="1 2">
    <name type="scientific">Serratia marcescens</name>
    <dbReference type="NCBI Taxonomy" id="615"/>
    <lineage>
        <taxon>Bacteria</taxon>
        <taxon>Pseudomonadati</taxon>
        <taxon>Pseudomonadota</taxon>
        <taxon>Gammaproteobacteria</taxon>
        <taxon>Enterobacterales</taxon>
        <taxon>Yersiniaceae</taxon>
        <taxon>Serratia</taxon>
    </lineage>
</organism>
<dbReference type="AlphaFoldDB" id="A0A379YZ31"/>
<evidence type="ECO:0008006" key="3">
    <source>
        <dbReference type="Google" id="ProtNLM"/>
    </source>
</evidence>
<dbReference type="InterPro" id="IPR009057">
    <property type="entry name" value="Homeodomain-like_sf"/>
</dbReference>
<proteinExistence type="predicted"/>
<dbReference type="EMBL" id="UGYK01000002">
    <property type="protein sequence ID" value="SUI49358.1"/>
    <property type="molecule type" value="Genomic_DNA"/>
</dbReference>
<accession>A0A379YZ31</accession>
<reference evidence="1 2" key="1">
    <citation type="submission" date="2018-06" db="EMBL/GenBank/DDBJ databases">
        <authorList>
            <consortium name="Pathogen Informatics"/>
            <person name="Doyle S."/>
        </authorList>
    </citation>
    <scope>NUCLEOTIDE SEQUENCE [LARGE SCALE GENOMIC DNA]</scope>
    <source>
        <strain evidence="1 2">NCTC10211</strain>
    </source>
</reference>
<dbReference type="Gene3D" id="1.10.357.10">
    <property type="entry name" value="Tetracycline Repressor, domain 2"/>
    <property type="match status" value="1"/>
</dbReference>